<dbReference type="Gene3D" id="3.90.226.10">
    <property type="entry name" value="2-enoyl-CoA Hydratase, Chain A, domain 1"/>
    <property type="match status" value="1"/>
</dbReference>
<dbReference type="InterPro" id="IPR041613">
    <property type="entry name" value="Pept_S41_N"/>
</dbReference>
<feature type="domain" description="Peptidase S41 N-terminal" evidence="2">
    <location>
        <begin position="37"/>
        <end position="87"/>
    </location>
</feature>
<evidence type="ECO:0000313" key="4">
    <source>
        <dbReference type="Proteomes" id="UP000824028"/>
    </source>
</evidence>
<gene>
    <name evidence="3" type="ORF">H9814_09975</name>
</gene>
<dbReference type="InterPro" id="IPR029045">
    <property type="entry name" value="ClpP/crotonase-like_dom_sf"/>
</dbReference>
<dbReference type="GO" id="GO:0004175">
    <property type="term" value="F:endopeptidase activity"/>
    <property type="evidence" value="ECO:0007669"/>
    <property type="project" value="TreeGrafter"/>
</dbReference>
<dbReference type="InterPro" id="IPR005151">
    <property type="entry name" value="Tail-specific_protease"/>
</dbReference>
<reference evidence="3" key="2">
    <citation type="submission" date="2021-04" db="EMBL/GenBank/DDBJ databases">
        <authorList>
            <person name="Gilroy R."/>
        </authorList>
    </citation>
    <scope>NUCLEOTIDE SEQUENCE</scope>
    <source>
        <strain evidence="3">ChiHjej9B8-1298</strain>
    </source>
</reference>
<dbReference type="PANTHER" id="PTHR32060">
    <property type="entry name" value="TAIL-SPECIFIC PROTEASE"/>
    <property type="match status" value="1"/>
</dbReference>
<dbReference type="PANTHER" id="PTHR32060:SF30">
    <property type="entry name" value="CARBOXY-TERMINAL PROCESSING PROTEASE CTPA"/>
    <property type="match status" value="1"/>
</dbReference>
<protein>
    <submittedName>
        <fullName evidence="3">Peptidase S41</fullName>
    </submittedName>
</protein>
<evidence type="ECO:0000259" key="1">
    <source>
        <dbReference type="Pfam" id="PF03572"/>
    </source>
</evidence>
<evidence type="ECO:0000259" key="2">
    <source>
        <dbReference type="Pfam" id="PF18294"/>
    </source>
</evidence>
<dbReference type="GO" id="GO:0008236">
    <property type="term" value="F:serine-type peptidase activity"/>
    <property type="evidence" value="ECO:0007669"/>
    <property type="project" value="InterPro"/>
</dbReference>
<dbReference type="Gene3D" id="2.30.42.10">
    <property type="match status" value="1"/>
</dbReference>
<dbReference type="GO" id="GO:0007165">
    <property type="term" value="P:signal transduction"/>
    <property type="evidence" value="ECO:0007669"/>
    <property type="project" value="TreeGrafter"/>
</dbReference>
<feature type="domain" description="Tail specific protease" evidence="1">
    <location>
        <begin position="214"/>
        <end position="394"/>
    </location>
</feature>
<reference evidence="3" key="1">
    <citation type="journal article" date="2021" name="PeerJ">
        <title>Extensive microbial diversity within the chicken gut microbiome revealed by metagenomics and culture.</title>
        <authorList>
            <person name="Gilroy R."/>
            <person name="Ravi A."/>
            <person name="Getino M."/>
            <person name="Pursley I."/>
            <person name="Horton D.L."/>
            <person name="Alikhan N.F."/>
            <person name="Baker D."/>
            <person name="Gharbi K."/>
            <person name="Hall N."/>
            <person name="Watson M."/>
            <person name="Adriaenssens E.M."/>
            <person name="Foster-Nyarko E."/>
            <person name="Jarju S."/>
            <person name="Secka A."/>
            <person name="Antonio M."/>
            <person name="Oren A."/>
            <person name="Chaudhuri R.R."/>
            <person name="La Ragione R."/>
            <person name="Hildebrand F."/>
            <person name="Pallen M.J."/>
        </authorList>
    </citation>
    <scope>NUCLEOTIDE SEQUENCE</scope>
    <source>
        <strain evidence="3">ChiHjej9B8-1298</strain>
    </source>
</reference>
<dbReference type="Pfam" id="PF18294">
    <property type="entry name" value="Pept_S41_N"/>
    <property type="match status" value="1"/>
</dbReference>
<dbReference type="GO" id="GO:0030288">
    <property type="term" value="C:outer membrane-bounded periplasmic space"/>
    <property type="evidence" value="ECO:0007669"/>
    <property type="project" value="TreeGrafter"/>
</dbReference>
<dbReference type="EMBL" id="DXBX01000082">
    <property type="protein sequence ID" value="HIZ33843.1"/>
    <property type="molecule type" value="Genomic_DNA"/>
</dbReference>
<accession>A0A9D2EAH0</accession>
<dbReference type="Pfam" id="PF03572">
    <property type="entry name" value="Peptidase_S41"/>
    <property type="match status" value="1"/>
</dbReference>
<dbReference type="SUPFAM" id="SSF50156">
    <property type="entry name" value="PDZ domain-like"/>
    <property type="match status" value="1"/>
</dbReference>
<evidence type="ECO:0000313" key="3">
    <source>
        <dbReference type="EMBL" id="HIZ33843.1"/>
    </source>
</evidence>
<dbReference type="Gene3D" id="3.30.750.170">
    <property type="match status" value="1"/>
</dbReference>
<dbReference type="GO" id="GO:0006508">
    <property type="term" value="P:proteolysis"/>
    <property type="evidence" value="ECO:0007669"/>
    <property type="project" value="InterPro"/>
</dbReference>
<dbReference type="CDD" id="cd07561">
    <property type="entry name" value="Peptidase_S41_CPP_like"/>
    <property type="match status" value="1"/>
</dbReference>
<proteinExistence type="predicted"/>
<name>A0A9D2EAH0_9BACE</name>
<dbReference type="Proteomes" id="UP000824028">
    <property type="component" value="Unassembled WGS sequence"/>
</dbReference>
<dbReference type="SUPFAM" id="SSF52096">
    <property type="entry name" value="ClpP/crotonase"/>
    <property type="match status" value="1"/>
</dbReference>
<dbReference type="AlphaFoldDB" id="A0A9D2EAH0"/>
<comment type="caution">
    <text evidence="3">The sequence shown here is derived from an EMBL/GenBank/DDBJ whole genome shotgun (WGS) entry which is preliminary data.</text>
</comment>
<dbReference type="InterPro" id="IPR036034">
    <property type="entry name" value="PDZ_sf"/>
</dbReference>
<sequence>MKARNLLILLGGLFMLPLYFSSCAVDRWAAYAERTQTDRWIDDTMRVWYYWNQDIPHTNDLNYFSAPFEFFASLLSDKDGKEGRAYSTIDSLESHTRSIPYTDYSYGFQFTTNRAEDNDTALYAHLLYVTPDSPAGEIGLERGDWILEMDGEPITQDNYTRLYGGGSMQVTVGYYDAVLDTVLPYAEPRILPGARAISDNPVHYRNVYVSGGRRVGYLVYNHFTSGLSDTSGEFDETLREAFRYFASRQVNEFVLDLRYNNGGQLSCAELLCAMLAPASALGQPFGYLEFNTNFVERETPFYLEESLIGDGVNLDLSRLYVLTGSETASASEMLINCLKPYMEVVQIGGVTEGKNVGSMTFVNQELMLSMSPIVCKIYNARGESDYEQGLQPDFPLDENSDLARFLPFGDPNELMLYTALGLISGDIPTAPSTASGMKTVVKSNSVARRATSAVQIDK</sequence>
<organism evidence="3 4">
    <name type="scientific">Candidatus Bacteroides merdigallinarum</name>
    <dbReference type="NCBI Taxonomy" id="2838473"/>
    <lineage>
        <taxon>Bacteria</taxon>
        <taxon>Pseudomonadati</taxon>
        <taxon>Bacteroidota</taxon>
        <taxon>Bacteroidia</taxon>
        <taxon>Bacteroidales</taxon>
        <taxon>Bacteroidaceae</taxon>
        <taxon>Bacteroides</taxon>
    </lineage>
</organism>